<dbReference type="PANTHER" id="PTHR33317">
    <property type="entry name" value="POLYNUCLEOTIDYL TRANSFERASE, RIBONUCLEASE H-LIKE SUPERFAMILY PROTEIN"/>
    <property type="match status" value="1"/>
</dbReference>
<evidence type="ECO:0000256" key="3">
    <source>
        <dbReference type="ARBA" id="ARBA00022722"/>
    </source>
</evidence>
<accession>A0A1G2KTC2</accession>
<keyword evidence="2 5" id="KW-0690">Ribosome biogenesis</keyword>
<dbReference type="InterPro" id="IPR006641">
    <property type="entry name" value="YqgF/RNaseH-like_dom"/>
</dbReference>
<dbReference type="CDD" id="cd16964">
    <property type="entry name" value="YqgF"/>
    <property type="match status" value="1"/>
</dbReference>
<keyword evidence="1 5" id="KW-0963">Cytoplasm</keyword>
<evidence type="ECO:0000256" key="2">
    <source>
        <dbReference type="ARBA" id="ARBA00022517"/>
    </source>
</evidence>
<sequence length="147" mass="16305">MYMRYLGIDYGAKRIGLALSDEDGRLAFPLEELENRGGAFVMETIRRIAVRDKVVAVIVGIPMTFGGVAGFQAQVVEKFGENLKKTVQLPVVYENEVLSTKLAERAHHAVHNALRTHRTGLDRPARMVNASSAAIILQSYLDKIKHS</sequence>
<comment type="function">
    <text evidence="5">Could be a nuclease involved in processing of the 5'-end of pre-16S rRNA.</text>
</comment>
<proteinExistence type="inferred from homology"/>
<evidence type="ECO:0000313" key="8">
    <source>
        <dbReference type="Proteomes" id="UP000177811"/>
    </source>
</evidence>
<dbReference type="InterPro" id="IPR037027">
    <property type="entry name" value="YqgF/RNaseH-like_dom_sf"/>
</dbReference>
<reference evidence="7 8" key="1">
    <citation type="journal article" date="2016" name="Nat. Commun.">
        <title>Thousands of microbial genomes shed light on interconnected biogeochemical processes in an aquifer system.</title>
        <authorList>
            <person name="Anantharaman K."/>
            <person name="Brown C.T."/>
            <person name="Hug L.A."/>
            <person name="Sharon I."/>
            <person name="Castelle C.J."/>
            <person name="Probst A.J."/>
            <person name="Thomas B.C."/>
            <person name="Singh A."/>
            <person name="Wilkins M.J."/>
            <person name="Karaoz U."/>
            <person name="Brodie E.L."/>
            <person name="Williams K.H."/>
            <person name="Hubbard S.S."/>
            <person name="Banfield J.F."/>
        </authorList>
    </citation>
    <scope>NUCLEOTIDE SEQUENCE [LARGE SCALE GENOMIC DNA]</scope>
</reference>
<organism evidence="7 8">
    <name type="scientific">Candidatus Sungbacteria bacterium RIFCSPHIGHO2_02_FULL_51_29</name>
    <dbReference type="NCBI Taxonomy" id="1802273"/>
    <lineage>
        <taxon>Bacteria</taxon>
        <taxon>Candidatus Sungiibacteriota</taxon>
    </lineage>
</organism>
<keyword evidence="4 5" id="KW-0378">Hydrolase</keyword>
<evidence type="ECO:0000256" key="1">
    <source>
        <dbReference type="ARBA" id="ARBA00022490"/>
    </source>
</evidence>
<evidence type="ECO:0000259" key="6">
    <source>
        <dbReference type="SMART" id="SM00732"/>
    </source>
</evidence>
<dbReference type="PANTHER" id="PTHR33317:SF4">
    <property type="entry name" value="POLYNUCLEOTIDYL TRANSFERASE, RIBONUCLEASE H-LIKE SUPERFAMILY PROTEIN"/>
    <property type="match status" value="1"/>
</dbReference>
<protein>
    <recommendedName>
        <fullName evidence="5">Putative pre-16S rRNA nuclease</fullName>
        <ecNumber evidence="5">3.1.-.-</ecNumber>
    </recommendedName>
</protein>
<dbReference type="EC" id="3.1.-.-" evidence="5"/>
<evidence type="ECO:0000256" key="5">
    <source>
        <dbReference type="HAMAP-Rule" id="MF_00651"/>
    </source>
</evidence>
<dbReference type="Pfam" id="PF03652">
    <property type="entry name" value="RuvX"/>
    <property type="match status" value="1"/>
</dbReference>
<dbReference type="SUPFAM" id="SSF53098">
    <property type="entry name" value="Ribonuclease H-like"/>
    <property type="match status" value="1"/>
</dbReference>
<dbReference type="InterPro" id="IPR005227">
    <property type="entry name" value="YqgF"/>
</dbReference>
<dbReference type="GO" id="GO:0004518">
    <property type="term" value="F:nuclease activity"/>
    <property type="evidence" value="ECO:0007669"/>
    <property type="project" value="UniProtKB-KW"/>
</dbReference>
<dbReference type="SMART" id="SM00732">
    <property type="entry name" value="YqgFc"/>
    <property type="match status" value="1"/>
</dbReference>
<comment type="subcellular location">
    <subcellularLocation>
        <location evidence="5">Cytoplasm</location>
    </subcellularLocation>
</comment>
<dbReference type="GO" id="GO:0000967">
    <property type="term" value="P:rRNA 5'-end processing"/>
    <property type="evidence" value="ECO:0007669"/>
    <property type="project" value="UniProtKB-UniRule"/>
</dbReference>
<comment type="similarity">
    <text evidence="5">Belongs to the YqgF HJR family.</text>
</comment>
<dbReference type="HAMAP" id="MF_00651">
    <property type="entry name" value="Nuclease_YqgF"/>
    <property type="match status" value="1"/>
</dbReference>
<dbReference type="EMBL" id="MHQL01000034">
    <property type="protein sequence ID" value="OHA02474.1"/>
    <property type="molecule type" value="Genomic_DNA"/>
</dbReference>
<dbReference type="Proteomes" id="UP000177811">
    <property type="component" value="Unassembled WGS sequence"/>
</dbReference>
<name>A0A1G2KTC2_9BACT</name>
<keyword evidence="3 5" id="KW-0540">Nuclease</keyword>
<dbReference type="InterPro" id="IPR012337">
    <property type="entry name" value="RNaseH-like_sf"/>
</dbReference>
<feature type="domain" description="YqgF/RNase H-like" evidence="6">
    <location>
        <begin position="3"/>
        <end position="103"/>
    </location>
</feature>
<gene>
    <name evidence="7" type="ORF">A3C16_05355</name>
</gene>
<dbReference type="GO" id="GO:0005829">
    <property type="term" value="C:cytosol"/>
    <property type="evidence" value="ECO:0007669"/>
    <property type="project" value="TreeGrafter"/>
</dbReference>
<dbReference type="AlphaFoldDB" id="A0A1G2KTC2"/>
<evidence type="ECO:0000313" key="7">
    <source>
        <dbReference type="EMBL" id="OHA02474.1"/>
    </source>
</evidence>
<dbReference type="NCBIfam" id="TIGR00250">
    <property type="entry name" value="RNAse_H_YqgF"/>
    <property type="match status" value="1"/>
</dbReference>
<comment type="caution">
    <text evidence="7">The sequence shown here is derived from an EMBL/GenBank/DDBJ whole genome shotgun (WGS) entry which is preliminary data.</text>
</comment>
<dbReference type="Gene3D" id="3.30.420.140">
    <property type="entry name" value="YqgF/RNase H-like domain"/>
    <property type="match status" value="1"/>
</dbReference>
<evidence type="ECO:0000256" key="4">
    <source>
        <dbReference type="ARBA" id="ARBA00022801"/>
    </source>
</evidence>
<dbReference type="GO" id="GO:0016788">
    <property type="term" value="F:hydrolase activity, acting on ester bonds"/>
    <property type="evidence" value="ECO:0007669"/>
    <property type="project" value="UniProtKB-UniRule"/>
</dbReference>